<reference evidence="13" key="1">
    <citation type="submission" date="2008-03" db="EMBL/GenBank/DDBJ databases">
        <title>Complete sequence of chromosome of Beijerinckia indica subsp. indica ATCC 9039.</title>
        <authorList>
            <consortium name="US DOE Joint Genome Institute"/>
            <person name="Copeland A."/>
            <person name="Lucas S."/>
            <person name="Lapidus A."/>
            <person name="Glavina del Rio T."/>
            <person name="Dalin E."/>
            <person name="Tice H."/>
            <person name="Bruce D."/>
            <person name="Goodwin L."/>
            <person name="Pitluck S."/>
            <person name="LaButti K."/>
            <person name="Schmutz J."/>
            <person name="Larimer F."/>
            <person name="Land M."/>
            <person name="Hauser L."/>
            <person name="Kyrpides N."/>
            <person name="Mikhailova N."/>
            <person name="Dunfield P.F."/>
            <person name="Dedysh S.N."/>
            <person name="Liesack W."/>
            <person name="Saw J.H."/>
            <person name="Alam M."/>
            <person name="Chen Y."/>
            <person name="Murrell J.C."/>
            <person name="Richardson P."/>
        </authorList>
    </citation>
    <scope>NUCLEOTIDE SEQUENCE [LARGE SCALE GENOMIC DNA]</scope>
    <source>
        <strain evidence="13">ATCC 9039 / DSM 1715 / NCIMB 8712</strain>
    </source>
</reference>
<dbReference type="PANTHER" id="PTHR11649:SF13">
    <property type="entry name" value="ENGB-TYPE G DOMAIN-CONTAINING PROTEIN"/>
    <property type="match status" value="1"/>
</dbReference>
<feature type="domain" description="EngB-type G" evidence="11">
    <location>
        <begin position="54"/>
        <end position="234"/>
    </location>
</feature>
<dbReference type="GO" id="GO:0005829">
    <property type="term" value="C:cytosol"/>
    <property type="evidence" value="ECO:0007669"/>
    <property type="project" value="TreeGrafter"/>
</dbReference>
<evidence type="ECO:0000256" key="4">
    <source>
        <dbReference type="ARBA" id="ARBA00022723"/>
    </source>
</evidence>
<dbReference type="eggNOG" id="COG0218">
    <property type="taxonomic scope" value="Bacteria"/>
</dbReference>
<dbReference type="InterPro" id="IPR019987">
    <property type="entry name" value="GTP-bd_ribosome_bio_YsxC"/>
</dbReference>
<dbReference type="InterPro" id="IPR027417">
    <property type="entry name" value="P-loop_NTPase"/>
</dbReference>
<dbReference type="EMBL" id="CP001016">
    <property type="protein sequence ID" value="ACB96888.1"/>
    <property type="molecule type" value="Genomic_DNA"/>
</dbReference>
<dbReference type="GO" id="GO:0046872">
    <property type="term" value="F:metal ion binding"/>
    <property type="evidence" value="ECO:0007669"/>
    <property type="project" value="UniProtKB-KW"/>
</dbReference>
<dbReference type="Proteomes" id="UP000001695">
    <property type="component" value="Chromosome"/>
</dbReference>
<evidence type="ECO:0000256" key="10">
    <source>
        <dbReference type="HAMAP-Rule" id="MF_00321"/>
    </source>
</evidence>
<dbReference type="PANTHER" id="PTHR11649">
    <property type="entry name" value="MSS1/TRME-RELATED GTP-BINDING PROTEIN"/>
    <property type="match status" value="1"/>
</dbReference>
<evidence type="ECO:0000313" key="12">
    <source>
        <dbReference type="EMBL" id="ACB96888.1"/>
    </source>
</evidence>
<dbReference type="GO" id="GO:0005525">
    <property type="term" value="F:GTP binding"/>
    <property type="evidence" value="ECO:0007669"/>
    <property type="project" value="UniProtKB-UniRule"/>
</dbReference>
<reference evidence="12 13" key="2">
    <citation type="journal article" date="2010" name="J. Bacteriol.">
        <title>Complete genome sequence of Beijerinckia indica subsp. indica.</title>
        <authorList>
            <person name="Tamas I."/>
            <person name="Dedysh S.N."/>
            <person name="Liesack W."/>
            <person name="Stott M.B."/>
            <person name="Alam M."/>
            <person name="Murrell J.C."/>
            <person name="Dunfield P.F."/>
        </authorList>
    </citation>
    <scope>NUCLEOTIDE SEQUENCE [LARGE SCALE GENOMIC DNA]</scope>
    <source>
        <strain evidence="13">ATCC 9039 / DSM 1715 / NCIMB 8712</strain>
    </source>
</reference>
<dbReference type="KEGG" id="bid:Bind_3329"/>
<evidence type="ECO:0000256" key="1">
    <source>
        <dbReference type="ARBA" id="ARBA00001946"/>
    </source>
</evidence>
<dbReference type="InterPro" id="IPR006073">
    <property type="entry name" value="GTP-bd"/>
</dbReference>
<dbReference type="Gene3D" id="3.40.50.300">
    <property type="entry name" value="P-loop containing nucleotide triphosphate hydrolases"/>
    <property type="match status" value="1"/>
</dbReference>
<dbReference type="OrthoDB" id="9804921at2"/>
<keyword evidence="3 10" id="KW-0132">Cell division</keyword>
<evidence type="ECO:0000256" key="3">
    <source>
        <dbReference type="ARBA" id="ARBA00022618"/>
    </source>
</evidence>
<protein>
    <recommendedName>
        <fullName evidence="10">Probable GTP-binding protein EngB</fullName>
    </recommendedName>
</protein>
<dbReference type="HOGENOM" id="CLU_033732_2_0_5"/>
<comment type="similarity">
    <text evidence="2 10">Belongs to the TRAFAC class TrmE-Era-EngA-EngB-Septin-like GTPase superfamily. EngB GTPase family.</text>
</comment>
<evidence type="ECO:0000256" key="5">
    <source>
        <dbReference type="ARBA" id="ARBA00022741"/>
    </source>
</evidence>
<keyword evidence="7 10" id="KW-0342">GTP-binding</keyword>
<evidence type="ECO:0000256" key="2">
    <source>
        <dbReference type="ARBA" id="ARBA00009638"/>
    </source>
</evidence>
<evidence type="ECO:0000256" key="7">
    <source>
        <dbReference type="ARBA" id="ARBA00023134"/>
    </source>
</evidence>
<keyword evidence="5 10" id="KW-0547">Nucleotide-binding</keyword>
<name>B2IDV6_BEII9</name>
<dbReference type="NCBIfam" id="TIGR03598">
    <property type="entry name" value="GTPase_YsxC"/>
    <property type="match status" value="1"/>
</dbReference>
<evidence type="ECO:0000259" key="11">
    <source>
        <dbReference type="PROSITE" id="PS51706"/>
    </source>
</evidence>
<dbReference type="HAMAP" id="MF_00321">
    <property type="entry name" value="GTPase_EngB"/>
    <property type="match status" value="1"/>
</dbReference>
<dbReference type="InterPro" id="IPR030393">
    <property type="entry name" value="G_ENGB_dom"/>
</dbReference>
<dbReference type="RefSeq" id="WP_012386236.1">
    <property type="nucleotide sequence ID" value="NC_010581.1"/>
</dbReference>
<keyword evidence="4" id="KW-0479">Metal-binding</keyword>
<comment type="function">
    <text evidence="10">Necessary for normal cell division and for the maintenance of normal septation.</text>
</comment>
<keyword evidence="6" id="KW-0460">Magnesium</keyword>
<organism evidence="12 13">
    <name type="scientific">Beijerinckia indica subsp. indica (strain ATCC 9039 / DSM 1715 / NCIMB 8712)</name>
    <dbReference type="NCBI Taxonomy" id="395963"/>
    <lineage>
        <taxon>Bacteria</taxon>
        <taxon>Pseudomonadati</taxon>
        <taxon>Pseudomonadota</taxon>
        <taxon>Alphaproteobacteria</taxon>
        <taxon>Hyphomicrobiales</taxon>
        <taxon>Beijerinckiaceae</taxon>
        <taxon>Beijerinckia</taxon>
    </lineage>
</organism>
<evidence type="ECO:0000256" key="9">
    <source>
        <dbReference type="ARBA" id="ARBA00023306"/>
    </source>
</evidence>
<dbReference type="PROSITE" id="PS51706">
    <property type="entry name" value="G_ENGB"/>
    <property type="match status" value="1"/>
</dbReference>
<keyword evidence="8 10" id="KW-0717">Septation</keyword>
<keyword evidence="9 10" id="KW-0131">Cell cycle</keyword>
<sequence length="244" mass="26165">MAAAPNVVPETQGPEVGLDPISDAEEIEAGRKLFAQECTFFWGAAARSQLPPEGAPEIAFAGRSNVGKSSLLNALTGRKTLARTSHTPGRTQELNFFALGPTIESARMRLVDMPGYGYAAASKEKIAAWTSLCRDFLRGRVPLLRVYVLIDGRHGLKPIDSETLDLLDQSAISYQIVLTKRDEVKKSEQAARIASVKAALAKRPAAYPDVIFTSSQSGEGIADLRAAIARLLAQQTSGNAINLS</sequence>
<evidence type="ECO:0000256" key="8">
    <source>
        <dbReference type="ARBA" id="ARBA00023210"/>
    </source>
</evidence>
<dbReference type="STRING" id="395963.Bind_3329"/>
<dbReference type="CDD" id="cd01876">
    <property type="entry name" value="YihA_EngB"/>
    <property type="match status" value="1"/>
</dbReference>
<evidence type="ECO:0000256" key="6">
    <source>
        <dbReference type="ARBA" id="ARBA00022842"/>
    </source>
</evidence>
<dbReference type="GO" id="GO:0000917">
    <property type="term" value="P:division septum assembly"/>
    <property type="evidence" value="ECO:0007669"/>
    <property type="project" value="UniProtKB-KW"/>
</dbReference>
<dbReference type="SUPFAM" id="SSF52540">
    <property type="entry name" value="P-loop containing nucleoside triphosphate hydrolases"/>
    <property type="match status" value="1"/>
</dbReference>
<gene>
    <name evidence="10" type="primary">engB</name>
    <name evidence="12" type="ordered locus">Bind_3329</name>
</gene>
<comment type="cofactor">
    <cofactor evidence="1">
        <name>Mg(2+)</name>
        <dbReference type="ChEBI" id="CHEBI:18420"/>
    </cofactor>
</comment>
<proteinExistence type="inferred from homology"/>
<dbReference type="Pfam" id="PF01926">
    <property type="entry name" value="MMR_HSR1"/>
    <property type="match status" value="1"/>
</dbReference>
<accession>B2IDV6</accession>
<keyword evidence="13" id="KW-1185">Reference proteome</keyword>
<evidence type="ECO:0000313" key="13">
    <source>
        <dbReference type="Proteomes" id="UP000001695"/>
    </source>
</evidence>
<dbReference type="AlphaFoldDB" id="B2IDV6"/>